<dbReference type="EMBL" id="JAWDGP010001389">
    <property type="protein sequence ID" value="KAK3792063.1"/>
    <property type="molecule type" value="Genomic_DNA"/>
</dbReference>
<sequence>METVEQSWVGKRLASHQHCSRRWFILCWLGGACNSTELRPGHMGTKLLVSHNTQQFHSFTGFPRQMSKVDRKPFPRELSPGL</sequence>
<accession>A0AAE1AQM5</accession>
<evidence type="ECO:0000313" key="1">
    <source>
        <dbReference type="EMBL" id="KAK3792063.1"/>
    </source>
</evidence>
<evidence type="ECO:0000313" key="2">
    <source>
        <dbReference type="Proteomes" id="UP001283361"/>
    </source>
</evidence>
<proteinExistence type="predicted"/>
<dbReference type="Proteomes" id="UP001283361">
    <property type="component" value="Unassembled WGS sequence"/>
</dbReference>
<organism evidence="1 2">
    <name type="scientific">Elysia crispata</name>
    <name type="common">lettuce slug</name>
    <dbReference type="NCBI Taxonomy" id="231223"/>
    <lineage>
        <taxon>Eukaryota</taxon>
        <taxon>Metazoa</taxon>
        <taxon>Spiralia</taxon>
        <taxon>Lophotrochozoa</taxon>
        <taxon>Mollusca</taxon>
        <taxon>Gastropoda</taxon>
        <taxon>Heterobranchia</taxon>
        <taxon>Euthyneura</taxon>
        <taxon>Panpulmonata</taxon>
        <taxon>Sacoglossa</taxon>
        <taxon>Placobranchoidea</taxon>
        <taxon>Plakobranchidae</taxon>
        <taxon>Elysia</taxon>
    </lineage>
</organism>
<dbReference type="AlphaFoldDB" id="A0AAE1AQM5"/>
<name>A0AAE1AQM5_9GAST</name>
<gene>
    <name evidence="1" type="ORF">RRG08_055330</name>
</gene>
<comment type="caution">
    <text evidence="1">The sequence shown here is derived from an EMBL/GenBank/DDBJ whole genome shotgun (WGS) entry which is preliminary data.</text>
</comment>
<keyword evidence="2" id="KW-1185">Reference proteome</keyword>
<protein>
    <submittedName>
        <fullName evidence="1">Uncharacterized protein</fullName>
    </submittedName>
</protein>
<reference evidence="1" key="1">
    <citation type="journal article" date="2023" name="G3 (Bethesda)">
        <title>A reference genome for the long-term kleptoplast-retaining sea slug Elysia crispata morphotype clarki.</title>
        <authorList>
            <person name="Eastman K.E."/>
            <person name="Pendleton A.L."/>
            <person name="Shaikh M.A."/>
            <person name="Suttiyut T."/>
            <person name="Ogas R."/>
            <person name="Tomko P."/>
            <person name="Gavelis G."/>
            <person name="Widhalm J.R."/>
            <person name="Wisecaver J.H."/>
        </authorList>
    </citation>
    <scope>NUCLEOTIDE SEQUENCE</scope>
    <source>
        <strain evidence="1">ECLA1</strain>
    </source>
</reference>